<dbReference type="InterPro" id="IPR001148">
    <property type="entry name" value="CA_dom"/>
</dbReference>
<feature type="chain" id="PRO_5035279627" description="Alpha-carbonic anhydrase domain-containing protein" evidence="2">
    <location>
        <begin position="20"/>
        <end position="299"/>
    </location>
</feature>
<dbReference type="InterPro" id="IPR036398">
    <property type="entry name" value="CA_dom_sf"/>
</dbReference>
<dbReference type="CDD" id="cd00326">
    <property type="entry name" value="alpha_CA"/>
    <property type="match status" value="1"/>
</dbReference>
<dbReference type="InterPro" id="IPR023561">
    <property type="entry name" value="Carbonic_anhydrase_a-class"/>
</dbReference>
<dbReference type="OMA" id="HTIEGTR"/>
<dbReference type="SMART" id="SM01057">
    <property type="entry name" value="Carb_anhydrase"/>
    <property type="match status" value="1"/>
</dbReference>
<dbReference type="RefSeq" id="XP_014243746.1">
    <property type="nucleotide sequence ID" value="XM_014388260.2"/>
</dbReference>
<dbReference type="OrthoDB" id="429145at2759"/>
<evidence type="ECO:0000256" key="1">
    <source>
        <dbReference type="ARBA" id="ARBA00010718"/>
    </source>
</evidence>
<feature type="domain" description="Alpha-carbonic anhydrase" evidence="3">
    <location>
        <begin position="21"/>
        <end position="267"/>
    </location>
</feature>
<proteinExistence type="inferred from homology"/>
<evidence type="ECO:0000313" key="5">
    <source>
        <dbReference type="Proteomes" id="UP000494040"/>
    </source>
</evidence>
<dbReference type="Proteomes" id="UP000494040">
    <property type="component" value="Unassembled WGS sequence"/>
</dbReference>
<evidence type="ECO:0000259" key="3">
    <source>
        <dbReference type="PROSITE" id="PS51144"/>
    </source>
</evidence>
<dbReference type="PANTHER" id="PTHR18952">
    <property type="entry name" value="CARBONIC ANHYDRASE"/>
    <property type="match status" value="1"/>
</dbReference>
<dbReference type="KEGG" id="clec:106663436"/>
<dbReference type="EnsemblMetazoa" id="XM_014388260.2">
    <property type="protein sequence ID" value="XP_014243746.1"/>
    <property type="gene ID" value="LOC106663436"/>
</dbReference>
<keyword evidence="5" id="KW-1185">Reference proteome</keyword>
<organism evidence="4 5">
    <name type="scientific">Cimex lectularius</name>
    <name type="common">Bed bug</name>
    <name type="synonym">Acanthia lectularia</name>
    <dbReference type="NCBI Taxonomy" id="79782"/>
    <lineage>
        <taxon>Eukaryota</taxon>
        <taxon>Metazoa</taxon>
        <taxon>Ecdysozoa</taxon>
        <taxon>Arthropoda</taxon>
        <taxon>Hexapoda</taxon>
        <taxon>Insecta</taxon>
        <taxon>Pterygota</taxon>
        <taxon>Neoptera</taxon>
        <taxon>Paraneoptera</taxon>
        <taxon>Hemiptera</taxon>
        <taxon>Heteroptera</taxon>
        <taxon>Panheteroptera</taxon>
        <taxon>Cimicomorpha</taxon>
        <taxon>Cimicidae</taxon>
        <taxon>Cimex</taxon>
    </lineage>
</organism>
<dbReference type="GO" id="GO:0005737">
    <property type="term" value="C:cytoplasm"/>
    <property type="evidence" value="ECO:0007669"/>
    <property type="project" value="TreeGrafter"/>
</dbReference>
<dbReference type="PANTHER" id="PTHR18952:SF270">
    <property type="entry name" value="CARBONIC ANHYDRASE"/>
    <property type="match status" value="1"/>
</dbReference>
<protein>
    <recommendedName>
        <fullName evidence="3">Alpha-carbonic anhydrase domain-containing protein</fullName>
    </recommendedName>
</protein>
<name>A0A8I6RI57_CIMLE</name>
<keyword evidence="2" id="KW-0732">Signal</keyword>
<dbReference type="GO" id="GO:0008270">
    <property type="term" value="F:zinc ion binding"/>
    <property type="evidence" value="ECO:0007669"/>
    <property type="project" value="InterPro"/>
</dbReference>
<dbReference type="SUPFAM" id="SSF51069">
    <property type="entry name" value="Carbonic anhydrase"/>
    <property type="match status" value="1"/>
</dbReference>
<dbReference type="AlphaFoldDB" id="A0A8I6RI57"/>
<dbReference type="Pfam" id="PF00194">
    <property type="entry name" value="Carb_anhydrase"/>
    <property type="match status" value="1"/>
</dbReference>
<comment type="similarity">
    <text evidence="1">Belongs to the alpha-carbonic anhydrase family.</text>
</comment>
<evidence type="ECO:0000256" key="2">
    <source>
        <dbReference type="SAM" id="SignalP"/>
    </source>
</evidence>
<dbReference type="PROSITE" id="PS51144">
    <property type="entry name" value="ALPHA_CA_2"/>
    <property type="match status" value="1"/>
</dbReference>
<sequence length="299" mass="33693">MCHLAFFVVLASFLSDALCNGQVSYDQHGTDWGGTCSRGKRQSPIPFSRVVKNYDPESQVPFTINYKNSIVSIQPNDHSVNAIMGDSSNRILGGGLDAEYKLMSFHMHWPSEHAILNDDVRSSLEFHFVHIKSKYKDVPSALASNDGKAIAVLGVFFDVGKKAHKEVQKLIDETDRINKAGEKVGNNSGIIIRNLLPSDMDRYYRYEGSLTTPPCSEAVVWTLFTERQTVSQEQVNWFPNVVLEGKPLKENYREMLSDRHRKIYGVGIIGIDYTDDFGEATLIRASMLPFLFVIALFYI</sequence>
<dbReference type="GeneID" id="106663436"/>
<evidence type="ECO:0000313" key="4">
    <source>
        <dbReference type="EnsemblMetazoa" id="XP_014243746.1"/>
    </source>
</evidence>
<dbReference type="GO" id="GO:0004089">
    <property type="term" value="F:carbonate dehydratase activity"/>
    <property type="evidence" value="ECO:0007669"/>
    <property type="project" value="InterPro"/>
</dbReference>
<dbReference type="Gene3D" id="3.10.200.10">
    <property type="entry name" value="Alpha carbonic anhydrase"/>
    <property type="match status" value="1"/>
</dbReference>
<reference evidence="4" key="1">
    <citation type="submission" date="2022-01" db="UniProtKB">
        <authorList>
            <consortium name="EnsemblMetazoa"/>
        </authorList>
    </citation>
    <scope>IDENTIFICATION</scope>
</reference>
<feature type="signal peptide" evidence="2">
    <location>
        <begin position="1"/>
        <end position="19"/>
    </location>
</feature>
<accession>A0A8I6RI57</accession>